<dbReference type="OrthoDB" id="194386at2759"/>
<sequence length="128" mass="14786">MAGKALWKVYQLPKSKTSEHANYSNHKHEIHYAFKGHHSTYCKLVLLCVQSSLLHQLYGSSSDRSLLIQKLLLENTVNLPLVKKFPLKLSYQLTFLKDIITKVFIFVISLSYNFLIQSARMTSLKLML</sequence>
<gene>
    <name evidence="2" type="ORF">Cfor_09104</name>
</gene>
<comment type="caution">
    <text evidence="2">The sequence shown here is derived from an EMBL/GenBank/DDBJ whole genome shotgun (WGS) entry which is preliminary data.</text>
</comment>
<dbReference type="Proteomes" id="UP000502823">
    <property type="component" value="Unassembled WGS sequence"/>
</dbReference>
<evidence type="ECO:0000313" key="2">
    <source>
        <dbReference type="EMBL" id="GFG35446.1"/>
    </source>
</evidence>
<keyword evidence="1" id="KW-1133">Transmembrane helix</keyword>
<evidence type="ECO:0000313" key="3">
    <source>
        <dbReference type="Proteomes" id="UP000502823"/>
    </source>
</evidence>
<name>A0A6L2PSK0_COPFO</name>
<accession>A0A6L2PSK0</accession>
<dbReference type="AlphaFoldDB" id="A0A6L2PSK0"/>
<evidence type="ECO:0000256" key="1">
    <source>
        <dbReference type="SAM" id="Phobius"/>
    </source>
</evidence>
<feature type="transmembrane region" description="Helical" evidence="1">
    <location>
        <begin position="99"/>
        <end position="116"/>
    </location>
</feature>
<proteinExistence type="predicted"/>
<reference evidence="3" key="1">
    <citation type="submission" date="2020-01" db="EMBL/GenBank/DDBJ databases">
        <title>Draft genome sequence of the Termite Coptotermes fromosanus.</title>
        <authorList>
            <person name="Itakura S."/>
            <person name="Yosikawa Y."/>
            <person name="Umezawa K."/>
        </authorList>
    </citation>
    <scope>NUCLEOTIDE SEQUENCE [LARGE SCALE GENOMIC DNA]</scope>
</reference>
<dbReference type="InParanoid" id="A0A6L2PSK0"/>
<keyword evidence="1" id="KW-0812">Transmembrane</keyword>
<keyword evidence="3" id="KW-1185">Reference proteome</keyword>
<organism evidence="2 3">
    <name type="scientific">Coptotermes formosanus</name>
    <name type="common">Formosan subterranean termite</name>
    <dbReference type="NCBI Taxonomy" id="36987"/>
    <lineage>
        <taxon>Eukaryota</taxon>
        <taxon>Metazoa</taxon>
        <taxon>Ecdysozoa</taxon>
        <taxon>Arthropoda</taxon>
        <taxon>Hexapoda</taxon>
        <taxon>Insecta</taxon>
        <taxon>Pterygota</taxon>
        <taxon>Neoptera</taxon>
        <taxon>Polyneoptera</taxon>
        <taxon>Dictyoptera</taxon>
        <taxon>Blattodea</taxon>
        <taxon>Blattoidea</taxon>
        <taxon>Termitoidae</taxon>
        <taxon>Rhinotermitidae</taxon>
        <taxon>Coptotermes</taxon>
    </lineage>
</organism>
<protein>
    <submittedName>
        <fullName evidence="2">Uncharacterized protein</fullName>
    </submittedName>
</protein>
<keyword evidence="1" id="KW-0472">Membrane</keyword>
<dbReference type="EMBL" id="BLKM01000550">
    <property type="protein sequence ID" value="GFG35446.1"/>
    <property type="molecule type" value="Genomic_DNA"/>
</dbReference>